<name>A0A317U0A2_9GAMM</name>
<gene>
    <name evidence="1" type="ORF">DGG96_11740</name>
    <name evidence="2" type="ORF">ELY20_12695</name>
</gene>
<accession>A0A317U0A2</accession>
<evidence type="ECO:0000313" key="3">
    <source>
        <dbReference type="Proteomes" id="UP000247152"/>
    </source>
</evidence>
<evidence type="ECO:0000313" key="1">
    <source>
        <dbReference type="EMBL" id="PWY55444.1"/>
    </source>
</evidence>
<protein>
    <submittedName>
        <fullName evidence="1">Phospholipase</fullName>
    </submittedName>
</protein>
<dbReference type="Proteomes" id="UP000287374">
    <property type="component" value="Unassembled WGS sequence"/>
</dbReference>
<organism evidence="1 3">
    <name type="scientific">Legionella qingyii</name>
    <dbReference type="NCBI Taxonomy" id="2184757"/>
    <lineage>
        <taxon>Bacteria</taxon>
        <taxon>Pseudomonadati</taxon>
        <taxon>Pseudomonadota</taxon>
        <taxon>Gammaproteobacteria</taxon>
        <taxon>Legionellales</taxon>
        <taxon>Legionellaceae</taxon>
        <taxon>Legionella</taxon>
    </lineage>
</organism>
<dbReference type="SUPFAM" id="SSF53474">
    <property type="entry name" value="alpha/beta-Hydrolases"/>
    <property type="match status" value="1"/>
</dbReference>
<proteinExistence type="predicted"/>
<dbReference type="EMBL" id="QHJG01000018">
    <property type="protein sequence ID" value="PWY55444.1"/>
    <property type="molecule type" value="Genomic_DNA"/>
</dbReference>
<reference evidence="1 3" key="1">
    <citation type="submission" date="2018-05" db="EMBL/GenBank/DDBJ databases">
        <title>Legionella qingyii sp.nov., whole genome shotgun sequence.</title>
        <authorList>
            <person name="Wu H."/>
            <person name="Zhu Q."/>
            <person name="Hu C."/>
        </authorList>
    </citation>
    <scope>NUCLEOTIDE SEQUENCE [LARGE SCALE GENOMIC DNA]</scope>
    <source>
        <strain evidence="1 3">HEB18</strain>
    </source>
</reference>
<keyword evidence="4" id="KW-1185">Reference proteome</keyword>
<comment type="caution">
    <text evidence="1">The sequence shown here is derived from an EMBL/GenBank/DDBJ whole genome shotgun (WGS) entry which is preliminary data.</text>
</comment>
<sequence>MIVIFVHGWSVTHTNTYGELPQWLASQSKNGTLDIRVGNIYLGHYISFDDTITVDDIARALDEALRDEIADKLRDGERFACITHSTGGPIVRKWMDLYFKNNLAKCPLSHLIMLAPTNHGSALAQLGKSRLGRIKSFFEGVEPGQRVLDWLELGSDMSWQLNESWLDYDCTAYGIYSFVLTGQKIDRQLYDALNSYTGEAGSDGVVRVAATNMNYSLLKLHQEGNNGENLAFSQMIRSKPMAFGVLPGLSHSGKNIGIIRSVTMANAATHPTAIWVLRCLQVKNPASYNTLVQELDKITKETQNNEHKESVNTLIFKREYITNRYSMIIFRLIDDRGNHLVDYDLYLTAGPKYSEQALPTGFFVDRQKNLNNRGKLTYFLNYDIMEAGINTPKMKGNLGLRIKAYPESSNQALAYYRLLDFHSSLTDMNKIIHPNETVMVEITLQRRVDKAVSRITNNLTPAKISAKPTGKKVD</sequence>
<reference evidence="2 4" key="2">
    <citation type="submission" date="2018-12" db="EMBL/GenBank/DDBJ databases">
        <title>Legionella sp,whole genome shotgun sequence.</title>
        <authorList>
            <person name="Wu H."/>
        </authorList>
    </citation>
    <scope>NUCLEOTIDE SEQUENCE [LARGE SCALE GENOMIC DNA]</scope>
    <source>
        <strain evidence="4">km489</strain>
        <strain evidence="2">Km489</strain>
    </source>
</reference>
<evidence type="ECO:0000313" key="2">
    <source>
        <dbReference type="EMBL" id="RUR21352.1"/>
    </source>
</evidence>
<dbReference type="Proteomes" id="UP000247152">
    <property type="component" value="Unassembled WGS sequence"/>
</dbReference>
<dbReference type="RefSeq" id="WP_110142852.1">
    <property type="nucleotide sequence ID" value="NZ_QHJG01000018.1"/>
</dbReference>
<dbReference type="InterPro" id="IPR029058">
    <property type="entry name" value="AB_hydrolase_fold"/>
</dbReference>
<dbReference type="EMBL" id="RZGX01000017">
    <property type="protein sequence ID" value="RUR21352.1"/>
    <property type="molecule type" value="Genomic_DNA"/>
</dbReference>
<dbReference type="Gene3D" id="3.40.50.1820">
    <property type="entry name" value="alpha/beta hydrolase"/>
    <property type="match status" value="1"/>
</dbReference>
<dbReference type="AlphaFoldDB" id="A0A317U0A2"/>
<dbReference type="OrthoDB" id="489469at2"/>
<evidence type="ECO:0000313" key="4">
    <source>
        <dbReference type="Proteomes" id="UP000287374"/>
    </source>
</evidence>